<evidence type="ECO:0000256" key="1">
    <source>
        <dbReference type="SAM" id="MobiDB-lite"/>
    </source>
</evidence>
<feature type="non-terminal residue" evidence="2">
    <location>
        <position position="165"/>
    </location>
</feature>
<reference evidence="2" key="1">
    <citation type="submission" date="2022-06" db="EMBL/GenBank/DDBJ databases">
        <title>Genome Sequence of Candolleomyces eurysporus.</title>
        <authorList>
            <person name="Buettner E."/>
        </authorList>
    </citation>
    <scope>NUCLEOTIDE SEQUENCE</scope>
    <source>
        <strain evidence="2">VTCC 930004</strain>
    </source>
</reference>
<dbReference type="EMBL" id="JANBPK010001189">
    <property type="protein sequence ID" value="KAJ2925435.1"/>
    <property type="molecule type" value="Genomic_DNA"/>
</dbReference>
<feature type="region of interest" description="Disordered" evidence="1">
    <location>
        <begin position="116"/>
        <end position="135"/>
    </location>
</feature>
<evidence type="ECO:0000313" key="3">
    <source>
        <dbReference type="Proteomes" id="UP001140091"/>
    </source>
</evidence>
<dbReference type="OrthoDB" id="3364886at2759"/>
<feature type="region of interest" description="Disordered" evidence="1">
    <location>
        <begin position="1"/>
        <end position="66"/>
    </location>
</feature>
<sequence length="165" mass="18231">MKKKGDGKGGRKPVKFRTVDELSSSSSTESKGEKVKKEAEVKGAKEDEEEDVSLPTKKPKRPWIVTNHQHSYSSDVLTTLVEGRGKSYPSPPAFPIPKIPSVPQIAIPQIPALPQTTVPRALNPKHNAGVDIDYDKEPERLQSHLRGKDSNLVYPLDENVFSPRA</sequence>
<dbReference type="Proteomes" id="UP001140091">
    <property type="component" value="Unassembled WGS sequence"/>
</dbReference>
<organism evidence="2 3">
    <name type="scientific">Candolleomyces eurysporus</name>
    <dbReference type="NCBI Taxonomy" id="2828524"/>
    <lineage>
        <taxon>Eukaryota</taxon>
        <taxon>Fungi</taxon>
        <taxon>Dikarya</taxon>
        <taxon>Basidiomycota</taxon>
        <taxon>Agaricomycotina</taxon>
        <taxon>Agaricomycetes</taxon>
        <taxon>Agaricomycetidae</taxon>
        <taxon>Agaricales</taxon>
        <taxon>Agaricineae</taxon>
        <taxon>Psathyrellaceae</taxon>
        <taxon>Candolleomyces</taxon>
    </lineage>
</organism>
<gene>
    <name evidence="2" type="ORF">H1R20_g11728</name>
</gene>
<proteinExistence type="predicted"/>
<accession>A0A9W8J6M8</accession>
<evidence type="ECO:0000313" key="2">
    <source>
        <dbReference type="EMBL" id="KAJ2925435.1"/>
    </source>
</evidence>
<comment type="caution">
    <text evidence="2">The sequence shown here is derived from an EMBL/GenBank/DDBJ whole genome shotgun (WGS) entry which is preliminary data.</text>
</comment>
<keyword evidence="3" id="KW-1185">Reference proteome</keyword>
<feature type="compositionally biased region" description="Basic and acidic residues" evidence="1">
    <location>
        <begin position="30"/>
        <end position="45"/>
    </location>
</feature>
<name>A0A9W8J6M8_9AGAR</name>
<dbReference type="AlphaFoldDB" id="A0A9W8J6M8"/>
<protein>
    <submittedName>
        <fullName evidence="2">Uncharacterized protein</fullName>
    </submittedName>
</protein>